<keyword evidence="2" id="KW-1185">Reference proteome</keyword>
<dbReference type="EMBL" id="JABWDY010041064">
    <property type="protein sequence ID" value="KAF5177672.1"/>
    <property type="molecule type" value="Genomic_DNA"/>
</dbReference>
<accession>A0A7J6UZS7</accession>
<name>A0A7J6UZS7_THATH</name>
<dbReference type="AlphaFoldDB" id="A0A7J6UZS7"/>
<reference evidence="1 2" key="1">
    <citation type="submission" date="2020-06" db="EMBL/GenBank/DDBJ databases">
        <title>Transcriptomic and genomic resources for Thalictrum thalictroides and T. hernandezii: Facilitating candidate gene discovery in an emerging model plant lineage.</title>
        <authorList>
            <person name="Arias T."/>
            <person name="Riano-Pachon D.M."/>
            <person name="Di Stilio V.S."/>
        </authorList>
    </citation>
    <scope>NUCLEOTIDE SEQUENCE [LARGE SCALE GENOMIC DNA]</scope>
    <source>
        <strain evidence="2">cv. WT478/WT964</strain>
        <tissue evidence="1">Leaves</tissue>
    </source>
</reference>
<comment type="caution">
    <text evidence="1">The sequence shown here is derived from an EMBL/GenBank/DDBJ whole genome shotgun (WGS) entry which is preliminary data.</text>
</comment>
<gene>
    <name evidence="1" type="ORF">FRX31_032742</name>
</gene>
<organism evidence="1 2">
    <name type="scientific">Thalictrum thalictroides</name>
    <name type="common">Rue-anemone</name>
    <name type="synonym">Anemone thalictroides</name>
    <dbReference type="NCBI Taxonomy" id="46969"/>
    <lineage>
        <taxon>Eukaryota</taxon>
        <taxon>Viridiplantae</taxon>
        <taxon>Streptophyta</taxon>
        <taxon>Embryophyta</taxon>
        <taxon>Tracheophyta</taxon>
        <taxon>Spermatophyta</taxon>
        <taxon>Magnoliopsida</taxon>
        <taxon>Ranunculales</taxon>
        <taxon>Ranunculaceae</taxon>
        <taxon>Thalictroideae</taxon>
        <taxon>Thalictrum</taxon>
    </lineage>
</organism>
<dbReference type="Proteomes" id="UP000554482">
    <property type="component" value="Unassembled WGS sequence"/>
</dbReference>
<protein>
    <submittedName>
        <fullName evidence="1">Uncharacterized protein</fullName>
    </submittedName>
</protein>
<evidence type="ECO:0000313" key="1">
    <source>
        <dbReference type="EMBL" id="KAF5177672.1"/>
    </source>
</evidence>
<sequence>MSDCLLHAVYVEGPTFALKPSSHTLMEARDQQAAVGAMQALNGLVFDLEKQSTLYISLAKSNSKSKRSRTGENLHLSVSF</sequence>
<dbReference type="OrthoDB" id="431169at2759"/>
<evidence type="ECO:0000313" key="2">
    <source>
        <dbReference type="Proteomes" id="UP000554482"/>
    </source>
</evidence>
<proteinExistence type="predicted"/>